<evidence type="ECO:0000313" key="7">
    <source>
        <dbReference type="Proteomes" id="UP000054217"/>
    </source>
</evidence>
<comment type="similarity">
    <text evidence="1 4">Belongs to the inositol phosphokinase (IPK) family.</text>
</comment>
<dbReference type="GO" id="GO:0005737">
    <property type="term" value="C:cytoplasm"/>
    <property type="evidence" value="ECO:0007669"/>
    <property type="project" value="TreeGrafter"/>
</dbReference>
<reference evidence="7" key="2">
    <citation type="submission" date="2015-01" db="EMBL/GenBank/DDBJ databases">
        <title>Evolutionary Origins and Diversification of the Mycorrhizal Mutualists.</title>
        <authorList>
            <consortium name="DOE Joint Genome Institute"/>
            <consortium name="Mycorrhizal Genomics Consortium"/>
            <person name="Kohler A."/>
            <person name="Kuo A."/>
            <person name="Nagy L.G."/>
            <person name="Floudas D."/>
            <person name="Copeland A."/>
            <person name="Barry K.W."/>
            <person name="Cichocki N."/>
            <person name="Veneault-Fourrey C."/>
            <person name="LaButti K."/>
            <person name="Lindquist E.A."/>
            <person name="Lipzen A."/>
            <person name="Lundell T."/>
            <person name="Morin E."/>
            <person name="Murat C."/>
            <person name="Riley R."/>
            <person name="Ohm R."/>
            <person name="Sun H."/>
            <person name="Tunlid A."/>
            <person name="Henrissat B."/>
            <person name="Grigoriev I.V."/>
            <person name="Hibbett D.S."/>
            <person name="Martin F."/>
        </authorList>
    </citation>
    <scope>NUCLEOTIDE SEQUENCE [LARGE SCALE GENOMIC DNA]</scope>
    <source>
        <strain evidence="7">Marx 270</strain>
    </source>
</reference>
<dbReference type="Proteomes" id="UP000054217">
    <property type="component" value="Unassembled WGS sequence"/>
</dbReference>
<evidence type="ECO:0000256" key="4">
    <source>
        <dbReference type="RuleBase" id="RU363090"/>
    </source>
</evidence>
<dbReference type="GO" id="GO:0000824">
    <property type="term" value="F:inositol-1,4,5,6-tetrakisphosphate 3-kinase activity"/>
    <property type="evidence" value="ECO:0007669"/>
    <property type="project" value="TreeGrafter"/>
</dbReference>
<evidence type="ECO:0000256" key="1">
    <source>
        <dbReference type="ARBA" id="ARBA00007374"/>
    </source>
</evidence>
<protein>
    <recommendedName>
        <fullName evidence="4">Kinase</fullName>
        <ecNumber evidence="4">2.7.-.-</ecNumber>
    </recommendedName>
</protein>
<keyword evidence="2 4" id="KW-0808">Transferase</keyword>
<feature type="region of interest" description="Disordered" evidence="5">
    <location>
        <begin position="145"/>
        <end position="164"/>
    </location>
</feature>
<reference evidence="6 7" key="1">
    <citation type="submission" date="2014-04" db="EMBL/GenBank/DDBJ databases">
        <authorList>
            <consortium name="DOE Joint Genome Institute"/>
            <person name="Kuo A."/>
            <person name="Kohler A."/>
            <person name="Costa M.D."/>
            <person name="Nagy L.G."/>
            <person name="Floudas D."/>
            <person name="Copeland A."/>
            <person name="Barry K.W."/>
            <person name="Cichocki N."/>
            <person name="Veneault-Fourrey C."/>
            <person name="LaButti K."/>
            <person name="Lindquist E.A."/>
            <person name="Lipzen A."/>
            <person name="Lundell T."/>
            <person name="Morin E."/>
            <person name="Murat C."/>
            <person name="Sun H."/>
            <person name="Tunlid A."/>
            <person name="Henrissat B."/>
            <person name="Grigoriev I.V."/>
            <person name="Hibbett D.S."/>
            <person name="Martin F."/>
            <person name="Nordberg H.P."/>
            <person name="Cantor M.N."/>
            <person name="Hua S.X."/>
        </authorList>
    </citation>
    <scope>NUCLEOTIDE SEQUENCE [LARGE SCALE GENOMIC DNA]</scope>
    <source>
        <strain evidence="6 7">Marx 270</strain>
    </source>
</reference>
<name>A0A0C3PW16_PISTI</name>
<dbReference type="InterPro" id="IPR038286">
    <property type="entry name" value="IPK_sf"/>
</dbReference>
<feature type="compositionally biased region" description="Polar residues" evidence="5">
    <location>
        <begin position="79"/>
        <end position="89"/>
    </location>
</feature>
<dbReference type="GO" id="GO:0008440">
    <property type="term" value="F:inositol-1,4,5-trisphosphate 3-kinase activity"/>
    <property type="evidence" value="ECO:0007669"/>
    <property type="project" value="TreeGrafter"/>
</dbReference>
<evidence type="ECO:0000256" key="2">
    <source>
        <dbReference type="ARBA" id="ARBA00022679"/>
    </source>
</evidence>
<keyword evidence="3 4" id="KW-0418">Kinase</keyword>
<dbReference type="EMBL" id="KN831947">
    <property type="protein sequence ID" value="KIO13074.1"/>
    <property type="molecule type" value="Genomic_DNA"/>
</dbReference>
<dbReference type="Gene3D" id="3.30.470.160">
    <property type="entry name" value="Inositol polyphosphate kinase"/>
    <property type="match status" value="1"/>
</dbReference>
<evidence type="ECO:0000256" key="3">
    <source>
        <dbReference type="ARBA" id="ARBA00022777"/>
    </source>
</evidence>
<dbReference type="AlphaFoldDB" id="A0A0C3PW16"/>
<dbReference type="OrthoDB" id="2573163at2759"/>
<dbReference type="PANTHER" id="PTHR12400:SF21">
    <property type="entry name" value="KINASE"/>
    <property type="match status" value="1"/>
</dbReference>
<proteinExistence type="inferred from homology"/>
<feature type="compositionally biased region" description="Basic residues" evidence="5">
    <location>
        <begin position="152"/>
        <end position="161"/>
    </location>
</feature>
<accession>A0A0C3PW16</accession>
<keyword evidence="7" id="KW-1185">Reference proteome</keyword>
<dbReference type="SUPFAM" id="SSF56104">
    <property type="entry name" value="SAICAR synthase-like"/>
    <property type="match status" value="1"/>
</dbReference>
<organism evidence="6 7">
    <name type="scientific">Pisolithus tinctorius Marx 270</name>
    <dbReference type="NCBI Taxonomy" id="870435"/>
    <lineage>
        <taxon>Eukaryota</taxon>
        <taxon>Fungi</taxon>
        <taxon>Dikarya</taxon>
        <taxon>Basidiomycota</taxon>
        <taxon>Agaricomycotina</taxon>
        <taxon>Agaricomycetes</taxon>
        <taxon>Agaricomycetidae</taxon>
        <taxon>Boletales</taxon>
        <taxon>Sclerodermatineae</taxon>
        <taxon>Pisolithaceae</taxon>
        <taxon>Pisolithus</taxon>
    </lineage>
</organism>
<feature type="region of interest" description="Disordered" evidence="5">
    <location>
        <begin position="71"/>
        <end position="112"/>
    </location>
</feature>
<sequence>MGVATRQAPSSLRTWPATQLKQDSYPVSIVRRVQSESAMEGKEGQDIGADLDYSNLGSAVDLAMLSREKEVGLEPSLSRGRSCSRSFNLSTPPIHPNPHLPSSPLSRNRSDDSVTRQHHFILMEDLTGRLKRSCVLDLKMGTRQHGMDATSSKKKSQRKKCDRTTSRPLGVRVCGMQVWNNVTQTYVTQDKYTGRDIRAEDFPSVLASFLHNGEHLLVWQIPILLQKLYALARIINRLKGFRFYGCSLLLIYDGDRDLLESFRMSAEEQLSPRNKRGESLKRASTGPAGNGKSSSLRRSHSEDLLIGPAAKRSSGRRRRGEVNVRIVDFAHTTTGHDWAPYPPPADRRVIHQVSSSKGYQAEVDEETGIIYARFPPHYPEEPDRGFLFGLKNLTEALEKIWNEERMRRMKMSRDDPAVNVSELPPLPTEGKEVFVEIFGTIAPDEDPGMLST</sequence>
<dbReference type="EC" id="2.7.-.-" evidence="4"/>
<dbReference type="PANTHER" id="PTHR12400">
    <property type="entry name" value="INOSITOL POLYPHOSPHATE KINASE"/>
    <property type="match status" value="1"/>
</dbReference>
<feature type="region of interest" description="Disordered" evidence="5">
    <location>
        <begin position="270"/>
        <end position="300"/>
    </location>
</feature>
<dbReference type="GO" id="GO:0032958">
    <property type="term" value="P:inositol phosphate biosynthetic process"/>
    <property type="evidence" value="ECO:0007669"/>
    <property type="project" value="InterPro"/>
</dbReference>
<evidence type="ECO:0000313" key="6">
    <source>
        <dbReference type="EMBL" id="KIO13074.1"/>
    </source>
</evidence>
<dbReference type="InterPro" id="IPR005522">
    <property type="entry name" value="IPK"/>
</dbReference>
<gene>
    <name evidence="6" type="ORF">M404DRAFT_994025</name>
</gene>
<dbReference type="HOGENOM" id="CLU_014862_3_0_1"/>
<dbReference type="InParanoid" id="A0A0C3PW16"/>
<dbReference type="GO" id="GO:0005634">
    <property type="term" value="C:nucleus"/>
    <property type="evidence" value="ECO:0007669"/>
    <property type="project" value="TreeGrafter"/>
</dbReference>
<dbReference type="Pfam" id="PF03770">
    <property type="entry name" value="IPK"/>
    <property type="match status" value="1"/>
</dbReference>
<dbReference type="GO" id="GO:0046854">
    <property type="term" value="P:phosphatidylinositol phosphate biosynthetic process"/>
    <property type="evidence" value="ECO:0007669"/>
    <property type="project" value="TreeGrafter"/>
</dbReference>
<evidence type="ECO:0000256" key="5">
    <source>
        <dbReference type="SAM" id="MobiDB-lite"/>
    </source>
</evidence>
<dbReference type="STRING" id="870435.A0A0C3PW16"/>